<reference evidence="3" key="2">
    <citation type="submission" date="2012-11" db="EMBL/GenBank/DDBJ databases">
        <authorList>
            <person name="Kuo A."/>
            <person name="Curtis B.A."/>
            <person name="Tanifuji G."/>
            <person name="Burki F."/>
            <person name="Gruber A."/>
            <person name="Irimia M."/>
            <person name="Maruyama S."/>
            <person name="Arias M.C."/>
            <person name="Ball S.G."/>
            <person name="Gile G.H."/>
            <person name="Hirakawa Y."/>
            <person name="Hopkins J.F."/>
            <person name="Rensing S.A."/>
            <person name="Schmutz J."/>
            <person name="Symeonidi A."/>
            <person name="Elias M."/>
            <person name="Eveleigh R.J."/>
            <person name="Herman E.K."/>
            <person name="Klute M.J."/>
            <person name="Nakayama T."/>
            <person name="Obornik M."/>
            <person name="Reyes-Prieto A."/>
            <person name="Armbrust E.V."/>
            <person name="Aves S.J."/>
            <person name="Beiko R.G."/>
            <person name="Coutinho P."/>
            <person name="Dacks J.B."/>
            <person name="Durnford D.G."/>
            <person name="Fast N.M."/>
            <person name="Green B.R."/>
            <person name="Grisdale C."/>
            <person name="Hempe F."/>
            <person name="Henrissat B."/>
            <person name="Hoppner M.P."/>
            <person name="Ishida K.-I."/>
            <person name="Kim E."/>
            <person name="Koreny L."/>
            <person name="Kroth P.G."/>
            <person name="Liu Y."/>
            <person name="Malik S.-B."/>
            <person name="Maier U.G."/>
            <person name="McRose D."/>
            <person name="Mock T."/>
            <person name="Neilson J.A."/>
            <person name="Onodera N.T."/>
            <person name="Poole A.M."/>
            <person name="Pritham E.J."/>
            <person name="Richards T.A."/>
            <person name="Rocap G."/>
            <person name="Roy S.W."/>
            <person name="Sarai C."/>
            <person name="Schaack S."/>
            <person name="Shirato S."/>
            <person name="Slamovits C.H."/>
            <person name="Spencer D.F."/>
            <person name="Suzuki S."/>
            <person name="Worden A.Z."/>
            <person name="Zauner S."/>
            <person name="Barry K."/>
            <person name="Bell C."/>
            <person name="Bharti A.K."/>
            <person name="Crow J.A."/>
            <person name="Grimwood J."/>
            <person name="Kramer R."/>
            <person name="Lindquist E."/>
            <person name="Lucas S."/>
            <person name="Salamov A."/>
            <person name="McFadden G.I."/>
            <person name="Lane C.E."/>
            <person name="Keeling P.J."/>
            <person name="Gray M.W."/>
            <person name="Grigoriev I.V."/>
            <person name="Archibald J.M."/>
        </authorList>
    </citation>
    <scope>NUCLEOTIDE SEQUENCE</scope>
    <source>
        <strain evidence="3">CCMP2712</strain>
    </source>
</reference>
<organism evidence="1">
    <name type="scientific">Guillardia theta (strain CCMP2712)</name>
    <name type="common">Cryptophyte</name>
    <dbReference type="NCBI Taxonomy" id="905079"/>
    <lineage>
        <taxon>Eukaryota</taxon>
        <taxon>Cryptophyceae</taxon>
        <taxon>Pyrenomonadales</taxon>
        <taxon>Geminigeraceae</taxon>
        <taxon>Guillardia</taxon>
    </lineage>
</organism>
<gene>
    <name evidence="1" type="ORF">GUITHDRAFT_119043</name>
</gene>
<dbReference type="HOGENOM" id="CLU_2611093_0_0_1"/>
<evidence type="ECO:0000313" key="1">
    <source>
        <dbReference type="EMBL" id="EKX34733.1"/>
    </source>
</evidence>
<reference evidence="2" key="3">
    <citation type="submission" date="2015-06" db="UniProtKB">
        <authorList>
            <consortium name="EnsemblProtists"/>
        </authorList>
    </citation>
    <scope>IDENTIFICATION</scope>
</reference>
<dbReference type="RefSeq" id="XP_005821713.1">
    <property type="nucleotide sequence ID" value="XM_005821656.1"/>
</dbReference>
<dbReference type="AlphaFoldDB" id="L1IES3"/>
<evidence type="ECO:0000313" key="2">
    <source>
        <dbReference type="EnsemblProtists" id="EKX34733"/>
    </source>
</evidence>
<name>L1IES3_GUITC</name>
<dbReference type="PaxDb" id="55529-EKX34733"/>
<dbReference type="EMBL" id="JH993103">
    <property type="protein sequence ID" value="EKX34733.1"/>
    <property type="molecule type" value="Genomic_DNA"/>
</dbReference>
<evidence type="ECO:0000313" key="3">
    <source>
        <dbReference type="Proteomes" id="UP000011087"/>
    </source>
</evidence>
<accession>L1IES3</accession>
<dbReference type="Proteomes" id="UP000011087">
    <property type="component" value="Unassembled WGS sequence"/>
</dbReference>
<keyword evidence="3" id="KW-1185">Reference proteome</keyword>
<sequence length="79" mass="8725">MFEALCFFEPSHWKGISYAGGGLNTHHDNQCAIKYGSSERDRVIPMTSKELGYATPEKFMLGHGKEGMWAGAKGPHPNL</sequence>
<dbReference type="GeneID" id="17291491"/>
<reference evidence="1 3" key="1">
    <citation type="journal article" date="2012" name="Nature">
        <title>Algal genomes reveal evolutionary mosaicism and the fate of nucleomorphs.</title>
        <authorList>
            <consortium name="DOE Joint Genome Institute"/>
            <person name="Curtis B.A."/>
            <person name="Tanifuji G."/>
            <person name="Burki F."/>
            <person name="Gruber A."/>
            <person name="Irimia M."/>
            <person name="Maruyama S."/>
            <person name="Arias M.C."/>
            <person name="Ball S.G."/>
            <person name="Gile G.H."/>
            <person name="Hirakawa Y."/>
            <person name="Hopkins J.F."/>
            <person name="Kuo A."/>
            <person name="Rensing S.A."/>
            <person name="Schmutz J."/>
            <person name="Symeonidi A."/>
            <person name="Elias M."/>
            <person name="Eveleigh R.J."/>
            <person name="Herman E.K."/>
            <person name="Klute M.J."/>
            <person name="Nakayama T."/>
            <person name="Obornik M."/>
            <person name="Reyes-Prieto A."/>
            <person name="Armbrust E.V."/>
            <person name="Aves S.J."/>
            <person name="Beiko R.G."/>
            <person name="Coutinho P."/>
            <person name="Dacks J.B."/>
            <person name="Durnford D.G."/>
            <person name="Fast N.M."/>
            <person name="Green B.R."/>
            <person name="Grisdale C.J."/>
            <person name="Hempel F."/>
            <person name="Henrissat B."/>
            <person name="Hoppner M.P."/>
            <person name="Ishida K."/>
            <person name="Kim E."/>
            <person name="Koreny L."/>
            <person name="Kroth P.G."/>
            <person name="Liu Y."/>
            <person name="Malik S.B."/>
            <person name="Maier U.G."/>
            <person name="McRose D."/>
            <person name="Mock T."/>
            <person name="Neilson J.A."/>
            <person name="Onodera N.T."/>
            <person name="Poole A.M."/>
            <person name="Pritham E.J."/>
            <person name="Richards T.A."/>
            <person name="Rocap G."/>
            <person name="Roy S.W."/>
            <person name="Sarai C."/>
            <person name="Schaack S."/>
            <person name="Shirato S."/>
            <person name="Slamovits C.H."/>
            <person name="Spencer D.F."/>
            <person name="Suzuki S."/>
            <person name="Worden A.Z."/>
            <person name="Zauner S."/>
            <person name="Barry K."/>
            <person name="Bell C."/>
            <person name="Bharti A.K."/>
            <person name="Crow J.A."/>
            <person name="Grimwood J."/>
            <person name="Kramer R."/>
            <person name="Lindquist E."/>
            <person name="Lucas S."/>
            <person name="Salamov A."/>
            <person name="McFadden G.I."/>
            <person name="Lane C.E."/>
            <person name="Keeling P.J."/>
            <person name="Gray M.W."/>
            <person name="Grigoriev I.V."/>
            <person name="Archibald J.M."/>
        </authorList>
    </citation>
    <scope>NUCLEOTIDE SEQUENCE</scope>
    <source>
        <strain evidence="1 3">CCMP2712</strain>
    </source>
</reference>
<dbReference type="KEGG" id="gtt:GUITHDRAFT_119043"/>
<protein>
    <submittedName>
        <fullName evidence="1 2">Uncharacterized protein</fullName>
    </submittedName>
</protein>
<dbReference type="EnsemblProtists" id="EKX34733">
    <property type="protein sequence ID" value="EKX34733"/>
    <property type="gene ID" value="GUITHDRAFT_119043"/>
</dbReference>
<proteinExistence type="predicted"/>